<dbReference type="Proteomes" id="UP000274822">
    <property type="component" value="Unassembled WGS sequence"/>
</dbReference>
<feature type="transmembrane region" description="Helical" evidence="1">
    <location>
        <begin position="246"/>
        <end position="269"/>
    </location>
</feature>
<feature type="transmembrane region" description="Helical" evidence="1">
    <location>
        <begin position="140"/>
        <end position="160"/>
    </location>
</feature>
<dbReference type="AlphaFoldDB" id="A0A433QYH6"/>
<feature type="transmembrane region" description="Helical" evidence="1">
    <location>
        <begin position="275"/>
        <end position="298"/>
    </location>
</feature>
<proteinExistence type="predicted"/>
<sequence>MNQDPRFAGQLDGFAEPGTLSSASYLPFDVTLGGFDDLLGGLLPWQKCRTEAETATKQSSRVTSVPPNNKWRQLKSPILTIKNPMPLSLAPPALPEGNLASKSPSTQPPTFWTTVKQNAPVYWHAFVCFARTPSGAFATFMMFMFVFWGAFLFLLLVNWVDFGEQQGLWVEITSQVENGFFSIMGIGLFPQRIWVTVCAFQLWRHRADADPAEIASWAARIKRQYAWYNMEDTPTRRAFPVRTFGLALYLYMFHSCLQCCISGIMWGFTRFNRPSAAIGVLIPISFIAIFAAEAIIALQGRKLTIVPGSEDEENVEVVFEENGEKFSRGTNCYQDGGQ</sequence>
<comment type="caution">
    <text evidence="2">The sequence shown here is derived from an EMBL/GenBank/DDBJ whole genome shotgun (WGS) entry which is preliminary data.</text>
</comment>
<evidence type="ECO:0000313" key="3">
    <source>
        <dbReference type="Proteomes" id="UP000274822"/>
    </source>
</evidence>
<keyword evidence="3" id="KW-1185">Reference proteome</keyword>
<accession>A0A433QYH6</accession>
<organism evidence="2 3">
    <name type="scientific">Jimgerdemannia flammicorona</name>
    <dbReference type="NCBI Taxonomy" id="994334"/>
    <lineage>
        <taxon>Eukaryota</taxon>
        <taxon>Fungi</taxon>
        <taxon>Fungi incertae sedis</taxon>
        <taxon>Mucoromycota</taxon>
        <taxon>Mucoromycotina</taxon>
        <taxon>Endogonomycetes</taxon>
        <taxon>Endogonales</taxon>
        <taxon>Endogonaceae</taxon>
        <taxon>Jimgerdemannia</taxon>
    </lineage>
</organism>
<dbReference type="PANTHER" id="PTHR35872">
    <property type="entry name" value="INTEGRAL MEMBRANE PROTEIN (AFU_ORTHOLOGUE AFUA_5G07110)"/>
    <property type="match status" value="1"/>
</dbReference>
<keyword evidence="1" id="KW-1133">Transmembrane helix</keyword>
<dbReference type="Pfam" id="PF11204">
    <property type="entry name" value="DUF2985"/>
    <property type="match status" value="1"/>
</dbReference>
<keyword evidence="1" id="KW-0812">Transmembrane</keyword>
<keyword evidence="1" id="KW-0472">Membrane</keyword>
<reference evidence="2 3" key="1">
    <citation type="journal article" date="2018" name="New Phytol.">
        <title>Phylogenomics of Endogonaceae and evolution of mycorrhizas within Mucoromycota.</title>
        <authorList>
            <person name="Chang Y."/>
            <person name="Desiro A."/>
            <person name="Na H."/>
            <person name="Sandor L."/>
            <person name="Lipzen A."/>
            <person name="Clum A."/>
            <person name="Barry K."/>
            <person name="Grigoriev I.V."/>
            <person name="Martin F.M."/>
            <person name="Stajich J.E."/>
            <person name="Smith M.E."/>
            <person name="Bonito G."/>
            <person name="Spatafora J.W."/>
        </authorList>
    </citation>
    <scope>NUCLEOTIDE SEQUENCE [LARGE SCALE GENOMIC DNA]</scope>
    <source>
        <strain evidence="2 3">AD002</strain>
    </source>
</reference>
<gene>
    <name evidence="2" type="ORF">BC938DRAFT_478354</name>
</gene>
<dbReference type="InterPro" id="IPR021369">
    <property type="entry name" value="DUF2985"/>
</dbReference>
<protein>
    <submittedName>
        <fullName evidence="2">Uncharacterized protein</fullName>
    </submittedName>
</protein>
<dbReference type="PANTHER" id="PTHR35872:SF2">
    <property type="entry name" value="INTEGRAL MEMBRANE PROTEIN (AFU_ORTHOLOGUE AFUA_5G07110)"/>
    <property type="match status" value="1"/>
</dbReference>
<dbReference type="EMBL" id="RBNJ01000322">
    <property type="protein sequence ID" value="RUS34828.1"/>
    <property type="molecule type" value="Genomic_DNA"/>
</dbReference>
<name>A0A433QYH6_9FUNG</name>
<evidence type="ECO:0000256" key="1">
    <source>
        <dbReference type="SAM" id="Phobius"/>
    </source>
</evidence>
<evidence type="ECO:0000313" key="2">
    <source>
        <dbReference type="EMBL" id="RUS34828.1"/>
    </source>
</evidence>